<dbReference type="GO" id="GO:0006508">
    <property type="term" value="P:proteolysis"/>
    <property type="evidence" value="ECO:0007669"/>
    <property type="project" value="UniProtKB-KW"/>
</dbReference>
<dbReference type="Pfam" id="PF00082">
    <property type="entry name" value="Peptidase_S8"/>
    <property type="match status" value="4"/>
</dbReference>
<keyword evidence="2 6" id="KW-0645">Protease</keyword>
<organism evidence="10 11">
    <name type="scientific">Clostridium paraputrificum</name>
    <dbReference type="NCBI Taxonomy" id="29363"/>
    <lineage>
        <taxon>Bacteria</taxon>
        <taxon>Bacillati</taxon>
        <taxon>Bacillota</taxon>
        <taxon>Clostridia</taxon>
        <taxon>Eubacteriales</taxon>
        <taxon>Clostridiaceae</taxon>
        <taxon>Clostridium</taxon>
    </lineage>
</organism>
<dbReference type="InterPro" id="IPR050131">
    <property type="entry name" value="Peptidase_S8_subtilisin-like"/>
</dbReference>
<feature type="active site" description="Charge relay system" evidence="6">
    <location>
        <position position="1094"/>
    </location>
</feature>
<keyword evidence="3 6" id="KW-0378">Hydrolase</keyword>
<dbReference type="Proteomes" id="UP000092714">
    <property type="component" value="Unassembled WGS sequence"/>
</dbReference>
<dbReference type="EMBL" id="MAPZ01000024">
    <property type="protein sequence ID" value="OBY10173.1"/>
    <property type="molecule type" value="Genomic_DNA"/>
</dbReference>
<evidence type="ECO:0000313" key="11">
    <source>
        <dbReference type="Proteomes" id="UP000092714"/>
    </source>
</evidence>
<keyword evidence="11" id="KW-1185">Reference proteome</keyword>
<feature type="domain" description="Peptidase S8/S53" evidence="8">
    <location>
        <begin position="120"/>
        <end position="291"/>
    </location>
</feature>
<dbReference type="InterPro" id="IPR023827">
    <property type="entry name" value="Peptidase_S8_Asp-AS"/>
</dbReference>
<dbReference type="SUPFAM" id="SSF52743">
    <property type="entry name" value="Subtilisin-like"/>
    <property type="match status" value="2"/>
</dbReference>
<dbReference type="PANTHER" id="PTHR43806:SF11">
    <property type="entry name" value="CEREVISIN-RELATED"/>
    <property type="match status" value="1"/>
</dbReference>
<evidence type="ECO:0000313" key="10">
    <source>
        <dbReference type="EMBL" id="OBY10173.1"/>
    </source>
</evidence>
<dbReference type="InterPro" id="IPR000209">
    <property type="entry name" value="Peptidase_S8/S53_dom"/>
</dbReference>
<feature type="domain" description="Peptidase S8/S53" evidence="8">
    <location>
        <begin position="689"/>
        <end position="888"/>
    </location>
</feature>
<gene>
    <name evidence="10" type="ORF">CP373A1_11775</name>
</gene>
<sequence length="1201" mass="131118">MIENINNASNLLKNVPLEFLAKLNITQTLNENPQGEVEVTILYGEPFEVVKTIVENIGGRIEDLGYGYAIVNIPATNVVSLAQNNAIQYIEFPKSMILTDQGSNRAACVDKTRNTYSLSGEGIIIGFIDSGIDFTHPGFLNEDGTTRIEYIYDLTQDSSKVYDKATINTALKSQDPYSVVPVEDLTGHGTHVAGIACAGGKIDKRYYGVAPKSSIMMVKTGRGYFSLSTSIMRGLKFLTDKSKELNMPLVVNMSLSTNDGAHDGSSLLELYIATIANHEKVTIIVAAGNEGDAAHHVGGILKRSNDINFEVDAGEIAVFLNLYKSILPAVSIEIIAPTGVSSGEIVIEEGYKEGVISGNRYRVFTTGPKPFDMTGEISVSLYTDAQYIIEGVWKIVLRVLNEYNGIFDVWLPVSEGLNINTKFLQPSIDNTLGIPATVDSVISVGSYNYLTNNISPFSGRGRANMYFEAKPEIVAPGEGITSTIPNRSYDTKSGTSMAAPHVSGICALIMEWGIVKGNDPYLFGNRVKYFLVTGAKRERRDVDYPNTSWGYGEVCAYNSLQQILDVLNVINVSSFRESKMNRQQGRFDTIEEYLNSYANSDEIVGTLVEFANEERFKELNNMPNTEVTTISESYGIVYTPTSNIKNIYPYIFGVVDDINPQIFTLTDETPAEASNALNYHTNPYLSLNGKGVLIGVIDTGIDYLNTEFQKEDDTTRIVRIWDQTLDNIGQEINGLKMGVEYTEEQINQAIALKKSGGDPYSIVATKDTNGHGTMVAGLAAARGKNPDLIGIAPNSSIAVVKLKEAADITLVSAGLTTEGSNRYGYVSILLALRYLTSISSELNMPTVMIIPLGTNYGEHSGRTIVSGVIDRIAGTLGNVVVVGTGNEGDTDTHTEGNIKSSGSTEVIELRVGKNQNTLNFEIWIRQPNSASISVTSPSGEVIDRISPKSGGRRNIKFLYEGTIMSIDIDMPNEATGDERIVIRSIYLKEGIWKFTLYGEYVVDGMYWAWLPQRVLLDSDTRFLKPSQYTTLMLPSTANSVISVGYYNQNNNATVGASGRGYTTDGRIKPDVVAGGINAPIVRPGGSVGVASGSSVATAIVGGICALILQWAVVDRNKPEIYATQVKSYIIRGTRMRGGDVYPNREWGYGIIDMTGILNAMRGNYGENVTSRSYREISYGNDIVDNRYEEFNIGGLFIRKPL</sequence>
<dbReference type="PROSITE" id="PS00136">
    <property type="entry name" value="SUBTILASE_ASP"/>
    <property type="match status" value="2"/>
</dbReference>
<reference evidence="10 11" key="1">
    <citation type="submission" date="2016-06" db="EMBL/GenBank/DDBJ databases">
        <authorList>
            <person name="Kjaerup R.B."/>
            <person name="Dalgaard T.S."/>
            <person name="Juul-Madsen H.R."/>
        </authorList>
    </citation>
    <scope>NUCLEOTIDE SEQUENCE [LARGE SCALE GENOMIC DNA]</scope>
    <source>
        <strain evidence="10 11">373-A1</strain>
    </source>
</reference>
<dbReference type="eggNOG" id="COG1404">
    <property type="taxonomic scope" value="Bacteria"/>
</dbReference>
<dbReference type="InterPro" id="IPR015500">
    <property type="entry name" value="Peptidase_S8_subtilisin-rel"/>
</dbReference>
<keyword evidence="4 6" id="KW-0720">Serine protease</keyword>
<feature type="domain" description="Csp protease B prodomain" evidence="9">
    <location>
        <begin position="4"/>
        <end position="94"/>
    </location>
</feature>
<comment type="similarity">
    <text evidence="1 6 7">Belongs to the peptidase S8 family.</text>
</comment>
<dbReference type="PROSITE" id="PS51892">
    <property type="entry name" value="SUBTILASE"/>
    <property type="match status" value="2"/>
</dbReference>
<dbReference type="AlphaFoldDB" id="A0A1B8RN34"/>
<feature type="active site" description="Charge relay system" evidence="5 6">
    <location>
        <position position="188"/>
    </location>
</feature>
<feature type="active site" description="Charge relay system" evidence="5 6">
    <location>
        <position position="496"/>
    </location>
</feature>
<name>A0A1B8RN34_9CLOT</name>
<evidence type="ECO:0000256" key="7">
    <source>
        <dbReference type="RuleBase" id="RU003355"/>
    </source>
</evidence>
<dbReference type="Gene3D" id="2.60.120.1290">
    <property type="match status" value="2"/>
</dbReference>
<accession>A0A1B8RN34</accession>
<dbReference type="GO" id="GO:0004252">
    <property type="term" value="F:serine-type endopeptidase activity"/>
    <property type="evidence" value="ECO:0007669"/>
    <property type="project" value="UniProtKB-UniRule"/>
</dbReference>
<evidence type="ECO:0000256" key="1">
    <source>
        <dbReference type="ARBA" id="ARBA00011073"/>
    </source>
</evidence>
<dbReference type="InterPro" id="IPR034045">
    <property type="entry name" value="Pep_S8_CspA-like"/>
</dbReference>
<evidence type="ECO:0000256" key="3">
    <source>
        <dbReference type="ARBA" id="ARBA00022801"/>
    </source>
</evidence>
<dbReference type="RefSeq" id="WP_049178093.1">
    <property type="nucleotide sequence ID" value="NZ_CYZW01000010.1"/>
</dbReference>
<dbReference type="Pfam" id="PF18425">
    <property type="entry name" value="CspB_prodomain"/>
    <property type="match status" value="1"/>
</dbReference>
<dbReference type="InterPro" id="IPR041365">
    <property type="entry name" value="CspB_prodomain"/>
</dbReference>
<feature type="domain" description="Peptidase S8/S53" evidence="8">
    <location>
        <begin position="1029"/>
        <end position="1149"/>
    </location>
</feature>
<protein>
    <submittedName>
        <fullName evidence="10">Peptidase S8</fullName>
    </submittedName>
</protein>
<dbReference type="GeneID" id="42776415"/>
<evidence type="ECO:0000256" key="4">
    <source>
        <dbReference type="ARBA" id="ARBA00022825"/>
    </source>
</evidence>
<feature type="active site" description="Charge relay system" evidence="6">
    <location>
        <position position="698"/>
    </location>
</feature>
<dbReference type="Gene3D" id="3.30.70.2980">
    <property type="match status" value="1"/>
</dbReference>
<proteinExistence type="inferred from homology"/>
<dbReference type="InterPro" id="IPR023828">
    <property type="entry name" value="Peptidase_S8_Ser-AS"/>
</dbReference>
<dbReference type="PANTHER" id="PTHR43806">
    <property type="entry name" value="PEPTIDASE S8"/>
    <property type="match status" value="1"/>
</dbReference>
<dbReference type="InterPro" id="IPR036852">
    <property type="entry name" value="Peptidase_S8/S53_dom_sf"/>
</dbReference>
<dbReference type="InterPro" id="IPR022398">
    <property type="entry name" value="Peptidase_S8_His-AS"/>
</dbReference>
<dbReference type="PROSITE" id="PS00137">
    <property type="entry name" value="SUBTILASE_HIS"/>
    <property type="match status" value="2"/>
</dbReference>
<evidence type="ECO:0000256" key="6">
    <source>
        <dbReference type="PROSITE-ProRule" id="PRU01240"/>
    </source>
</evidence>
<evidence type="ECO:0000256" key="2">
    <source>
        <dbReference type="ARBA" id="ARBA00022670"/>
    </source>
</evidence>
<feature type="domain" description="Peptidase S8/S53" evidence="8">
    <location>
        <begin position="429"/>
        <end position="552"/>
    </location>
</feature>
<comment type="caution">
    <text evidence="10">The sequence shown here is derived from an EMBL/GenBank/DDBJ whole genome shotgun (WGS) entry which is preliminary data.</text>
</comment>
<evidence type="ECO:0000256" key="5">
    <source>
        <dbReference type="PIRSR" id="PIRSR615500-1"/>
    </source>
</evidence>
<dbReference type="PROSITE" id="PS00138">
    <property type="entry name" value="SUBTILASE_SER"/>
    <property type="match status" value="1"/>
</dbReference>
<dbReference type="OrthoDB" id="2744137at2"/>
<evidence type="ECO:0000259" key="8">
    <source>
        <dbReference type="Pfam" id="PF00082"/>
    </source>
</evidence>
<evidence type="ECO:0000259" key="9">
    <source>
        <dbReference type="Pfam" id="PF18425"/>
    </source>
</evidence>
<dbReference type="CDD" id="cd07478">
    <property type="entry name" value="Peptidases_S8_CspA-like"/>
    <property type="match status" value="2"/>
</dbReference>
<feature type="active site" description="Charge relay system" evidence="5 6">
    <location>
        <position position="129"/>
    </location>
</feature>
<dbReference type="Gene3D" id="3.40.50.200">
    <property type="entry name" value="Peptidase S8/S53 domain"/>
    <property type="match status" value="2"/>
</dbReference>
<dbReference type="PRINTS" id="PR00723">
    <property type="entry name" value="SUBTILISIN"/>
</dbReference>
<feature type="active site" description="Charge relay system" evidence="6">
    <location>
        <position position="771"/>
    </location>
</feature>